<dbReference type="EMBL" id="AATQ01000001">
    <property type="protein sequence ID" value="EAU48806.1"/>
    <property type="molecule type" value="Genomic_DNA"/>
</dbReference>
<dbReference type="HOGENOM" id="CLU_3274132_0_0_5"/>
<evidence type="ECO:0000313" key="3">
    <source>
        <dbReference type="Proteomes" id="UP000006230"/>
    </source>
</evidence>
<protein>
    <submittedName>
        <fullName evidence="2">Uncharacterized protein</fullName>
    </submittedName>
</protein>
<name>Q0FVU6_SALBH</name>
<proteinExistence type="predicted"/>
<keyword evidence="3" id="KW-1185">Reference proteome</keyword>
<evidence type="ECO:0000313" key="2">
    <source>
        <dbReference type="EMBL" id="EAU48806.1"/>
    </source>
</evidence>
<sequence>MVSLRIVPTRLSSPGEPVTSDPVSPLATTTSPSAKRRRSTL</sequence>
<dbReference type="Proteomes" id="UP000006230">
    <property type="component" value="Unassembled WGS sequence"/>
</dbReference>
<feature type="region of interest" description="Disordered" evidence="1">
    <location>
        <begin position="1"/>
        <end position="41"/>
    </location>
</feature>
<accession>Q0FVU6</accession>
<comment type="caution">
    <text evidence="2">The sequence shown here is derived from an EMBL/GenBank/DDBJ whole genome shotgun (WGS) entry which is preliminary data.</text>
</comment>
<gene>
    <name evidence="2" type="ORF">R2601_04498</name>
</gene>
<dbReference type="AlphaFoldDB" id="Q0FVU6"/>
<reference evidence="2 3" key="1">
    <citation type="journal article" date="2010" name="J. Bacteriol.">
        <title>Genome sequences of Pelagibaca bermudensis HTCC2601T and Maritimibacter alkaliphilus HTCC2654T, the type strains of two marine Roseobacter genera.</title>
        <authorList>
            <person name="Thrash J.C."/>
            <person name="Cho J.C."/>
            <person name="Ferriera S."/>
            <person name="Johnson J."/>
            <person name="Vergin K.L."/>
            <person name="Giovannoni S.J."/>
        </authorList>
    </citation>
    <scope>NUCLEOTIDE SEQUENCE [LARGE SCALE GENOMIC DNA]</scope>
    <source>
        <strain evidence="3">DSM 26914 / JCM 13377 / KCTC 12554 / HTCC2601</strain>
    </source>
</reference>
<organism evidence="2 3">
    <name type="scientific">Salipiger bermudensis (strain DSM 26914 / JCM 13377 / KCTC 12554 / HTCC2601)</name>
    <name type="common">Pelagibaca bermudensis</name>
    <dbReference type="NCBI Taxonomy" id="314265"/>
    <lineage>
        <taxon>Bacteria</taxon>
        <taxon>Pseudomonadati</taxon>
        <taxon>Pseudomonadota</taxon>
        <taxon>Alphaproteobacteria</taxon>
        <taxon>Rhodobacterales</taxon>
        <taxon>Roseobacteraceae</taxon>
        <taxon>Salipiger</taxon>
    </lineage>
</organism>
<evidence type="ECO:0000256" key="1">
    <source>
        <dbReference type="SAM" id="MobiDB-lite"/>
    </source>
</evidence>